<keyword evidence="1" id="KW-0805">Transcription regulation</keyword>
<sequence length="360" mass="41769">MLSLYPLINYKGINVIAESLKILYIVSAAYVVFVTIALVLIQGRLAAEQKIALFIFWLLLSTPMLEYIGLAFNYMPYPFIAFVHSSLLLLGPAMYFYITYKPETHFDFAKSLLHLFPFVIFYTGRLVEPKEIPTLLALLYCLHVLFYQFLLVKTTWFCKGETLKKRTEHLISQKAIAVFFLVVSSAYFAQVTLHKMGSDYLRLLWDLSNALTFIYILMLSKGFIDTVKIKQAKPTRVLELAPELANRQKKLLFDLFEKEQLHLNNELSLNCLAKELDLTNHQTSELLNDHLGTNFYELVNKYRVQAAAQMLKIACKKTKVSELYLDAGFNNKNTFYREFKKTFDMSPGEFKTRYSEVEKH</sequence>
<dbReference type="InterPro" id="IPR009057">
    <property type="entry name" value="Homeodomain-like_sf"/>
</dbReference>
<dbReference type="EMBL" id="AUSV01000013">
    <property type="protein sequence ID" value="ESP94657.1"/>
    <property type="molecule type" value="Genomic_DNA"/>
</dbReference>
<feature type="transmembrane region" description="Helical" evidence="4">
    <location>
        <begin position="132"/>
        <end position="150"/>
    </location>
</feature>
<keyword evidence="4" id="KW-1133">Transmembrane helix</keyword>
<accession>V4JIB7</accession>
<dbReference type="PROSITE" id="PS01124">
    <property type="entry name" value="HTH_ARAC_FAMILY_2"/>
    <property type="match status" value="1"/>
</dbReference>
<keyword evidence="3" id="KW-0804">Transcription</keyword>
<evidence type="ECO:0000256" key="3">
    <source>
        <dbReference type="ARBA" id="ARBA00023163"/>
    </source>
</evidence>
<evidence type="ECO:0000256" key="1">
    <source>
        <dbReference type="ARBA" id="ARBA00023015"/>
    </source>
</evidence>
<keyword evidence="2 6" id="KW-0238">DNA-binding</keyword>
<feature type="transmembrane region" description="Helical" evidence="4">
    <location>
        <begin position="203"/>
        <end position="224"/>
    </location>
</feature>
<dbReference type="InterPro" id="IPR018060">
    <property type="entry name" value="HTH_AraC"/>
</dbReference>
<dbReference type="AlphaFoldDB" id="V4JIB7"/>
<organism evidence="6 7">
    <name type="scientific">Pseudoalteromonas luteoviolacea (strain 2ta16)</name>
    <dbReference type="NCBI Taxonomy" id="1353533"/>
    <lineage>
        <taxon>Bacteria</taxon>
        <taxon>Pseudomonadati</taxon>
        <taxon>Pseudomonadota</taxon>
        <taxon>Gammaproteobacteria</taxon>
        <taxon>Alteromonadales</taxon>
        <taxon>Pseudoalteromonadaceae</taxon>
        <taxon>Pseudoalteromonas</taxon>
    </lineage>
</organism>
<dbReference type="SUPFAM" id="SSF46689">
    <property type="entry name" value="Homeodomain-like"/>
    <property type="match status" value="1"/>
</dbReference>
<dbReference type="PANTHER" id="PTHR43280">
    <property type="entry name" value="ARAC-FAMILY TRANSCRIPTIONAL REGULATOR"/>
    <property type="match status" value="1"/>
</dbReference>
<dbReference type="Proteomes" id="UP000017820">
    <property type="component" value="Unassembled WGS sequence"/>
</dbReference>
<feature type="transmembrane region" description="Helical" evidence="4">
    <location>
        <begin position="20"/>
        <end position="41"/>
    </location>
</feature>
<dbReference type="Gene3D" id="1.10.10.60">
    <property type="entry name" value="Homeodomain-like"/>
    <property type="match status" value="2"/>
</dbReference>
<dbReference type="PANTHER" id="PTHR43280:SF29">
    <property type="entry name" value="ARAC-FAMILY TRANSCRIPTIONAL REGULATOR"/>
    <property type="match status" value="1"/>
</dbReference>
<evidence type="ECO:0000313" key="6">
    <source>
        <dbReference type="EMBL" id="ESP94657.1"/>
    </source>
</evidence>
<reference evidence="6 7" key="1">
    <citation type="submission" date="2013-07" db="EMBL/GenBank/DDBJ databases">
        <title>Draft genome sequence of Pseudoalteromonas luteoviolacea 2ta16.</title>
        <authorList>
            <person name="Allen E.E."/>
            <person name="Azam F."/>
            <person name="Podell S."/>
        </authorList>
    </citation>
    <scope>NUCLEOTIDE SEQUENCE [LARGE SCALE GENOMIC DNA]</scope>
    <source>
        <strain evidence="6 7">2ta16</strain>
    </source>
</reference>
<feature type="transmembrane region" description="Helical" evidence="4">
    <location>
        <begin position="53"/>
        <end position="72"/>
    </location>
</feature>
<gene>
    <name evidence="6" type="ORF">PL2TA16_00657</name>
</gene>
<feature type="transmembrane region" description="Helical" evidence="4">
    <location>
        <begin position="78"/>
        <end position="96"/>
    </location>
</feature>
<feature type="transmembrane region" description="Helical" evidence="4">
    <location>
        <begin position="108"/>
        <end position="126"/>
    </location>
</feature>
<evidence type="ECO:0000313" key="7">
    <source>
        <dbReference type="Proteomes" id="UP000017820"/>
    </source>
</evidence>
<feature type="domain" description="HTH araC/xylS-type" evidence="5">
    <location>
        <begin position="253"/>
        <end position="353"/>
    </location>
</feature>
<dbReference type="SMART" id="SM00342">
    <property type="entry name" value="HTH_ARAC"/>
    <property type="match status" value="1"/>
</dbReference>
<dbReference type="PATRIC" id="fig|1353533.3.peg.1096"/>
<dbReference type="Pfam" id="PF12833">
    <property type="entry name" value="HTH_18"/>
    <property type="match status" value="1"/>
</dbReference>
<evidence type="ECO:0000259" key="5">
    <source>
        <dbReference type="PROSITE" id="PS01124"/>
    </source>
</evidence>
<dbReference type="GO" id="GO:0043565">
    <property type="term" value="F:sequence-specific DNA binding"/>
    <property type="evidence" value="ECO:0007669"/>
    <property type="project" value="InterPro"/>
</dbReference>
<keyword evidence="4" id="KW-0812">Transmembrane</keyword>
<proteinExistence type="predicted"/>
<keyword evidence="4" id="KW-0472">Membrane</keyword>
<protein>
    <submittedName>
        <fullName evidence="6">AraC-type DNA-binding domain-containing protein</fullName>
    </submittedName>
</protein>
<evidence type="ECO:0000256" key="2">
    <source>
        <dbReference type="ARBA" id="ARBA00023125"/>
    </source>
</evidence>
<comment type="caution">
    <text evidence="6">The sequence shown here is derived from an EMBL/GenBank/DDBJ whole genome shotgun (WGS) entry which is preliminary data.</text>
</comment>
<evidence type="ECO:0000256" key="4">
    <source>
        <dbReference type="SAM" id="Phobius"/>
    </source>
</evidence>
<dbReference type="GO" id="GO:0003700">
    <property type="term" value="F:DNA-binding transcription factor activity"/>
    <property type="evidence" value="ECO:0007669"/>
    <property type="project" value="InterPro"/>
</dbReference>
<name>V4JIB7_PSEL2</name>
<feature type="transmembrane region" description="Helical" evidence="4">
    <location>
        <begin position="171"/>
        <end position="191"/>
    </location>
</feature>